<reference evidence="1" key="2">
    <citation type="submission" date="2018-05" db="EMBL/GenBank/DDBJ databases">
        <title>OgluRS3 (Oryza glumaepatula Reference Sequence Version 3).</title>
        <authorList>
            <person name="Zhang J."/>
            <person name="Kudrna D."/>
            <person name="Lee S."/>
            <person name="Talag J."/>
            <person name="Welchert J."/>
            <person name="Wing R.A."/>
        </authorList>
    </citation>
    <scope>NUCLEOTIDE SEQUENCE [LARGE SCALE GENOMIC DNA]</scope>
</reference>
<dbReference type="EnsemblPlants" id="OGLUM04G07050.1">
    <property type="protein sequence ID" value="OGLUM04G07050.1"/>
    <property type="gene ID" value="OGLUM04G07050"/>
</dbReference>
<protein>
    <submittedName>
        <fullName evidence="1">Uncharacterized protein</fullName>
    </submittedName>
</protein>
<proteinExistence type="predicted"/>
<evidence type="ECO:0000313" key="1">
    <source>
        <dbReference type="EnsemblPlants" id="OGLUM04G07050.1"/>
    </source>
</evidence>
<organism evidence="1">
    <name type="scientific">Oryza glumipatula</name>
    <dbReference type="NCBI Taxonomy" id="40148"/>
    <lineage>
        <taxon>Eukaryota</taxon>
        <taxon>Viridiplantae</taxon>
        <taxon>Streptophyta</taxon>
        <taxon>Embryophyta</taxon>
        <taxon>Tracheophyta</taxon>
        <taxon>Spermatophyta</taxon>
        <taxon>Magnoliopsida</taxon>
        <taxon>Liliopsida</taxon>
        <taxon>Poales</taxon>
        <taxon>Poaceae</taxon>
        <taxon>BOP clade</taxon>
        <taxon>Oryzoideae</taxon>
        <taxon>Oryzeae</taxon>
        <taxon>Oryzinae</taxon>
        <taxon>Oryza</taxon>
    </lineage>
</organism>
<keyword evidence="2" id="KW-1185">Reference proteome</keyword>
<dbReference type="Proteomes" id="UP000026961">
    <property type="component" value="Chromosome 4"/>
</dbReference>
<reference evidence="1" key="1">
    <citation type="submission" date="2015-04" db="UniProtKB">
        <authorList>
            <consortium name="EnsemblPlants"/>
        </authorList>
    </citation>
    <scope>IDENTIFICATION</scope>
</reference>
<dbReference type="AlphaFoldDB" id="A0A0D9ZIS9"/>
<sequence length="276" mass="30441">MPPSWIGFLLCGIGHFASRPIFTSEHQALLCKRSDTVYLILSSFLMNLLSPVGEGILLNMIKEEPRWLCGVVTGEIEVWVPEAARTNAEWVVEAQVAAAPWAAFQSGCRRKNENKTNRSRGTTELKGLMSIIFIVLSIVALEKFQSLSCENMWENRRSIANEYNGFSSISRSWSCCFISIWSLDRATGATGKCKSLPGNGLCDSFLRTSNGAKLRRHISLMIMQYPIRIEVAAESGDSTISVVLFPKNNLGGRVVSSHMSSKSGCLKQCDDPVPKG</sequence>
<evidence type="ECO:0000313" key="2">
    <source>
        <dbReference type="Proteomes" id="UP000026961"/>
    </source>
</evidence>
<accession>A0A0D9ZIS9</accession>
<dbReference type="Gramene" id="OGLUM04G07050.1">
    <property type="protein sequence ID" value="OGLUM04G07050.1"/>
    <property type="gene ID" value="OGLUM04G07050"/>
</dbReference>
<name>A0A0D9ZIS9_9ORYZ</name>